<proteinExistence type="predicted"/>
<dbReference type="VEuPathDB" id="PlasmoDB:PocGH01_00074100"/>
<evidence type="ECO:0000313" key="2">
    <source>
        <dbReference type="Proteomes" id="UP000243200"/>
    </source>
</evidence>
<accession>A0A1C3KWK2</accession>
<organism evidence="1 2">
    <name type="scientific">Plasmodium ovale</name>
    <name type="common">malaria parasite P. ovale</name>
    <dbReference type="NCBI Taxonomy" id="36330"/>
    <lineage>
        <taxon>Eukaryota</taxon>
        <taxon>Sar</taxon>
        <taxon>Alveolata</taxon>
        <taxon>Apicomplexa</taxon>
        <taxon>Aconoidasida</taxon>
        <taxon>Haemosporida</taxon>
        <taxon>Plasmodiidae</taxon>
        <taxon>Plasmodium</taxon>
        <taxon>Plasmodium (Plasmodium)</taxon>
    </lineage>
</organism>
<sequence length="297" mass="35593">MSSSESNMYAFFEKLKTYNLYEMEMEQTIVRGINDTKCDSFSYDDRNFGTESANNVCVKFKILYNIIKSRKKPPNNRTLDDIDFAYLNYWLNIMSRNTTISNNLTVEEFQREMSHVEDEFFHDHFDKKLYYIKDKDFSNMSLLNELQNNHAEIYNNLRTRMQEENKVCKQYFQKYINTYKKGIIKCPHYDTSFCKALKHIKGEYERDFLEQYALTEKCIDQELIKLPTYNEVSLEEKKNTIFTPFRQWIHSKIGIRKGPHSNLYEEHEQSFLDISDNEDINSDYNQYGISYDSVVNS</sequence>
<dbReference type="AlphaFoldDB" id="A0A1C3KWK2"/>
<dbReference type="Proteomes" id="UP000243200">
    <property type="component" value="Chromosome 13"/>
</dbReference>
<evidence type="ECO:0000313" key="1">
    <source>
        <dbReference type="EMBL" id="SBT78581.1"/>
    </source>
</evidence>
<dbReference type="VEuPathDB" id="PlasmoDB:POWCR01_130006500"/>
<dbReference type="EMBL" id="LT594517">
    <property type="protein sequence ID" value="SBT78581.1"/>
    <property type="molecule type" value="Genomic_DNA"/>
</dbReference>
<dbReference type="OrthoDB" id="10398302at2759"/>
<protein>
    <submittedName>
        <fullName evidence="1">PIR protein</fullName>
    </submittedName>
</protein>
<name>A0A1C3KWK2_PLAOA</name>
<gene>
    <name evidence="1" type="primary">PowCR01_130006500</name>
    <name evidence="1" type="ORF">POWCR01_130006500</name>
</gene>
<reference evidence="1 2" key="1">
    <citation type="submission" date="2016-06" db="EMBL/GenBank/DDBJ databases">
        <authorList>
            <consortium name="Pathogen Informatics"/>
        </authorList>
    </citation>
    <scope>NUCLEOTIDE SEQUENCE [LARGE SCALE GENOMIC DNA]</scope>
    <source>
        <strain evidence="1">PowCR01</strain>
    </source>
</reference>